<organism evidence="2 3">
    <name type="scientific">Cirrhinus mrigala</name>
    <name type="common">Mrigala</name>
    <dbReference type="NCBI Taxonomy" id="683832"/>
    <lineage>
        <taxon>Eukaryota</taxon>
        <taxon>Metazoa</taxon>
        <taxon>Chordata</taxon>
        <taxon>Craniata</taxon>
        <taxon>Vertebrata</taxon>
        <taxon>Euteleostomi</taxon>
        <taxon>Actinopterygii</taxon>
        <taxon>Neopterygii</taxon>
        <taxon>Teleostei</taxon>
        <taxon>Ostariophysi</taxon>
        <taxon>Cypriniformes</taxon>
        <taxon>Cyprinidae</taxon>
        <taxon>Labeoninae</taxon>
        <taxon>Labeonini</taxon>
        <taxon>Cirrhinus</taxon>
    </lineage>
</organism>
<name>A0ABD0Q1K5_CIRMR</name>
<feature type="non-terminal residue" evidence="2">
    <location>
        <position position="1"/>
    </location>
</feature>
<evidence type="ECO:0000313" key="2">
    <source>
        <dbReference type="EMBL" id="KAL0180169.1"/>
    </source>
</evidence>
<keyword evidence="3" id="KW-1185">Reference proteome</keyword>
<proteinExistence type="predicted"/>
<evidence type="ECO:0000256" key="1">
    <source>
        <dbReference type="SAM" id="MobiDB-lite"/>
    </source>
</evidence>
<feature type="non-terminal residue" evidence="2">
    <location>
        <position position="69"/>
    </location>
</feature>
<feature type="compositionally biased region" description="Polar residues" evidence="1">
    <location>
        <begin position="40"/>
        <end position="53"/>
    </location>
</feature>
<sequence length="69" mass="7662">FHTQAGAAGLQRYGEHFGCYHRDRRVLRLCGCADMQQQHESQSTGAESLSGDGQNRHGRQLLRAHNAGQ</sequence>
<dbReference type="Proteomes" id="UP001529510">
    <property type="component" value="Unassembled WGS sequence"/>
</dbReference>
<accession>A0ABD0Q1K5</accession>
<evidence type="ECO:0008006" key="4">
    <source>
        <dbReference type="Google" id="ProtNLM"/>
    </source>
</evidence>
<gene>
    <name evidence="2" type="ORF">M9458_025611</name>
</gene>
<protein>
    <recommendedName>
        <fullName evidence="4">MHC class I antigen</fullName>
    </recommendedName>
</protein>
<reference evidence="2 3" key="1">
    <citation type="submission" date="2024-05" db="EMBL/GenBank/DDBJ databases">
        <title>Genome sequencing and assembly of Indian major carp, Cirrhinus mrigala (Hamilton, 1822).</title>
        <authorList>
            <person name="Mohindra V."/>
            <person name="Chowdhury L.M."/>
            <person name="Lal K."/>
            <person name="Jena J.K."/>
        </authorList>
    </citation>
    <scope>NUCLEOTIDE SEQUENCE [LARGE SCALE GENOMIC DNA]</scope>
    <source>
        <strain evidence="2">CM1030</strain>
        <tissue evidence="2">Blood</tissue>
    </source>
</reference>
<feature type="region of interest" description="Disordered" evidence="1">
    <location>
        <begin position="40"/>
        <end position="69"/>
    </location>
</feature>
<evidence type="ECO:0000313" key="3">
    <source>
        <dbReference type="Proteomes" id="UP001529510"/>
    </source>
</evidence>
<dbReference type="EMBL" id="JAMKFB020000012">
    <property type="protein sequence ID" value="KAL0180169.1"/>
    <property type="molecule type" value="Genomic_DNA"/>
</dbReference>
<comment type="caution">
    <text evidence="2">The sequence shown here is derived from an EMBL/GenBank/DDBJ whole genome shotgun (WGS) entry which is preliminary data.</text>
</comment>
<dbReference type="AlphaFoldDB" id="A0ABD0Q1K5"/>